<dbReference type="EMBL" id="CT868051">
    <property type="protein sequence ID" value="CAK67253.1"/>
    <property type="molecule type" value="Genomic_DNA"/>
</dbReference>
<keyword evidence="2" id="KW-1185">Reference proteome</keyword>
<reference evidence="1 2" key="1">
    <citation type="journal article" date="2006" name="Nature">
        <title>Global trends of whole-genome duplications revealed by the ciliate Paramecium tetraurelia.</title>
        <authorList>
            <consortium name="Genoscope"/>
            <person name="Aury J.-M."/>
            <person name="Jaillon O."/>
            <person name="Duret L."/>
            <person name="Noel B."/>
            <person name="Jubin C."/>
            <person name="Porcel B.M."/>
            <person name="Segurens B."/>
            <person name="Daubin V."/>
            <person name="Anthouard V."/>
            <person name="Aiach N."/>
            <person name="Arnaiz O."/>
            <person name="Billaut A."/>
            <person name="Beisson J."/>
            <person name="Blanc I."/>
            <person name="Bouhouche K."/>
            <person name="Camara F."/>
            <person name="Duharcourt S."/>
            <person name="Guigo R."/>
            <person name="Gogendeau D."/>
            <person name="Katinka M."/>
            <person name="Keller A.-M."/>
            <person name="Kissmehl R."/>
            <person name="Klotz C."/>
            <person name="Koll F."/>
            <person name="Le Moue A."/>
            <person name="Lepere C."/>
            <person name="Malinsky S."/>
            <person name="Nowacki M."/>
            <person name="Nowak J.K."/>
            <person name="Plattner H."/>
            <person name="Poulain J."/>
            <person name="Ruiz F."/>
            <person name="Serrano V."/>
            <person name="Zagulski M."/>
            <person name="Dessen P."/>
            <person name="Betermier M."/>
            <person name="Weissenbach J."/>
            <person name="Scarpelli C."/>
            <person name="Schachter V."/>
            <person name="Sperling L."/>
            <person name="Meyer E."/>
            <person name="Cohen J."/>
            <person name="Wincker P."/>
        </authorList>
    </citation>
    <scope>NUCLEOTIDE SEQUENCE [LARGE SCALE GENOMIC DNA]</scope>
    <source>
        <strain evidence="1 2">Stock d4-2</strain>
    </source>
</reference>
<accession>A0C8Y6</accession>
<proteinExistence type="predicted"/>
<dbReference type="RefSeq" id="XP_001434650.1">
    <property type="nucleotide sequence ID" value="XM_001434613.1"/>
</dbReference>
<gene>
    <name evidence="1" type="ORF">GSPATT00036389001</name>
</gene>
<dbReference type="InParanoid" id="A0C8Y6"/>
<name>A0C8Y6_PARTE</name>
<sequence length="65" mass="7821">MNNQQYFLSMSKINNQKKQLYPQNITQIQLMSTTIRDNETYSKCAYENCVRFNHLNFVRPKSKDI</sequence>
<dbReference type="GeneID" id="5020435"/>
<protein>
    <submittedName>
        <fullName evidence="1">Uncharacterized protein</fullName>
    </submittedName>
</protein>
<evidence type="ECO:0000313" key="1">
    <source>
        <dbReference type="EMBL" id="CAK67253.1"/>
    </source>
</evidence>
<dbReference type="KEGG" id="ptm:GSPATT00036389001"/>
<dbReference type="Proteomes" id="UP000000600">
    <property type="component" value="Unassembled WGS sequence"/>
</dbReference>
<evidence type="ECO:0000313" key="2">
    <source>
        <dbReference type="Proteomes" id="UP000000600"/>
    </source>
</evidence>
<dbReference type="AlphaFoldDB" id="A0C8Y6"/>
<organism evidence="1 2">
    <name type="scientific">Paramecium tetraurelia</name>
    <dbReference type="NCBI Taxonomy" id="5888"/>
    <lineage>
        <taxon>Eukaryota</taxon>
        <taxon>Sar</taxon>
        <taxon>Alveolata</taxon>
        <taxon>Ciliophora</taxon>
        <taxon>Intramacronucleata</taxon>
        <taxon>Oligohymenophorea</taxon>
        <taxon>Peniculida</taxon>
        <taxon>Parameciidae</taxon>
        <taxon>Paramecium</taxon>
    </lineage>
</organism>
<dbReference type="HOGENOM" id="CLU_2854464_0_0_1"/>